<evidence type="ECO:0000313" key="2">
    <source>
        <dbReference type="EMBL" id="VDD09213.1"/>
    </source>
</evidence>
<protein>
    <submittedName>
        <fullName evidence="2">Uncharacterized protein</fullName>
    </submittedName>
</protein>
<name>A0A3P6BTT4_BRAOL</name>
<keyword evidence="1" id="KW-0472">Membrane</keyword>
<feature type="transmembrane region" description="Helical" evidence="1">
    <location>
        <begin position="20"/>
        <end position="46"/>
    </location>
</feature>
<reference evidence="2" key="1">
    <citation type="submission" date="2018-11" db="EMBL/GenBank/DDBJ databases">
        <authorList>
            <consortium name="Genoscope - CEA"/>
            <person name="William W."/>
        </authorList>
    </citation>
    <scope>NUCLEOTIDE SEQUENCE</scope>
</reference>
<organism evidence="2">
    <name type="scientific">Brassica oleracea</name>
    <name type="common">Wild cabbage</name>
    <dbReference type="NCBI Taxonomy" id="3712"/>
    <lineage>
        <taxon>Eukaryota</taxon>
        <taxon>Viridiplantae</taxon>
        <taxon>Streptophyta</taxon>
        <taxon>Embryophyta</taxon>
        <taxon>Tracheophyta</taxon>
        <taxon>Spermatophyta</taxon>
        <taxon>Magnoliopsida</taxon>
        <taxon>eudicotyledons</taxon>
        <taxon>Gunneridae</taxon>
        <taxon>Pentapetalae</taxon>
        <taxon>rosids</taxon>
        <taxon>malvids</taxon>
        <taxon>Brassicales</taxon>
        <taxon>Brassicaceae</taxon>
        <taxon>Brassiceae</taxon>
        <taxon>Brassica</taxon>
    </lineage>
</organism>
<dbReference type="AlphaFoldDB" id="A0A3P6BTT4"/>
<sequence length="52" mass="6232">MSQVISFLRRKIKLLDYLFLLLRCLLQSNLFILHILQFVFFLLFFLRGGGEP</sequence>
<proteinExistence type="predicted"/>
<keyword evidence="1" id="KW-1133">Transmembrane helix</keyword>
<evidence type="ECO:0000256" key="1">
    <source>
        <dbReference type="SAM" id="Phobius"/>
    </source>
</evidence>
<keyword evidence="1" id="KW-0812">Transmembrane</keyword>
<dbReference type="EMBL" id="LR031873">
    <property type="protein sequence ID" value="VDD09213.1"/>
    <property type="molecule type" value="Genomic_DNA"/>
</dbReference>
<accession>A0A3P6BTT4</accession>
<gene>
    <name evidence="2" type="ORF">BOLC4T24664H</name>
</gene>